<organism evidence="1">
    <name type="scientific">Streptomyces iranensis</name>
    <dbReference type="NCBI Taxonomy" id="576784"/>
    <lineage>
        <taxon>Bacteria</taxon>
        <taxon>Bacillati</taxon>
        <taxon>Actinomycetota</taxon>
        <taxon>Actinomycetes</taxon>
        <taxon>Kitasatosporales</taxon>
        <taxon>Streptomycetaceae</taxon>
        <taxon>Streptomyces</taxon>
        <taxon>Streptomyces violaceusniger group</taxon>
    </lineage>
</organism>
<dbReference type="EMBL" id="LK022848">
    <property type="protein sequence ID" value="CDR05417.1"/>
    <property type="molecule type" value="Genomic_DNA"/>
</dbReference>
<proteinExistence type="predicted"/>
<gene>
    <name evidence="1" type="ORF">SIRAN2370</name>
</gene>
<dbReference type="HOGENOM" id="CLU_3398751_0_0_11"/>
<accession>A0A060ZQS9</accession>
<evidence type="ECO:0000313" key="1">
    <source>
        <dbReference type="EMBL" id="CDR05417.1"/>
    </source>
</evidence>
<reference evidence="1" key="1">
    <citation type="submission" date="2014-05" db="EMBL/GenBank/DDBJ databases">
        <authorList>
            <person name="Horn Fabian"/>
        </authorList>
    </citation>
    <scope>NUCLEOTIDE SEQUENCE</scope>
</reference>
<protein>
    <submittedName>
        <fullName evidence="1">Uncharacterized protein</fullName>
    </submittedName>
</protein>
<name>A0A060ZQS9_9ACTN</name>
<dbReference type="AlphaFoldDB" id="A0A060ZQS9"/>
<sequence>MWAIIVGVVLGLTRVQMGAMRWMAQEQQSMT</sequence>